<dbReference type="Gene3D" id="3.40.50.880">
    <property type="match status" value="1"/>
</dbReference>
<keyword evidence="2" id="KW-0812">Transmembrane</keyword>
<feature type="domain" description="VWFA" evidence="3">
    <location>
        <begin position="458"/>
        <end position="623"/>
    </location>
</feature>
<dbReference type="Gene3D" id="2.60.40.10">
    <property type="entry name" value="Immunoglobulins"/>
    <property type="match status" value="1"/>
</dbReference>
<dbReference type="Gene3D" id="3.40.50.410">
    <property type="entry name" value="von Willebrand factor, type A domain"/>
    <property type="match status" value="2"/>
</dbReference>
<evidence type="ECO:0000256" key="1">
    <source>
        <dbReference type="SAM" id="MobiDB-lite"/>
    </source>
</evidence>
<feature type="transmembrane region" description="Helical" evidence="2">
    <location>
        <begin position="23"/>
        <end position="40"/>
    </location>
</feature>
<comment type="caution">
    <text evidence="4">The sequence shown here is derived from an EMBL/GenBank/DDBJ whole genome shotgun (WGS) entry which is preliminary data.</text>
</comment>
<dbReference type="InterPro" id="IPR010768">
    <property type="entry name" value="GATase1-like"/>
</dbReference>
<dbReference type="InterPro" id="IPR002035">
    <property type="entry name" value="VWF_A"/>
</dbReference>
<reference evidence="4 5" key="1">
    <citation type="submission" date="2006-02" db="EMBL/GenBank/DDBJ databases">
        <authorList>
            <person name="Amann R."/>
            <person name="Ferriera S."/>
            <person name="Johnson J."/>
            <person name="Kravitz S."/>
            <person name="Halpern A."/>
            <person name="Remington K."/>
            <person name="Beeson K."/>
            <person name="Tran B."/>
            <person name="Rogers Y.-H."/>
            <person name="Friedman R."/>
            <person name="Venter J.C."/>
        </authorList>
    </citation>
    <scope>NUCLEOTIDE SEQUENCE [LARGE SCALE GENOMIC DNA]</scope>
    <source>
        <strain evidence="4 5">DSM 3645</strain>
    </source>
</reference>
<feature type="domain" description="VWFA" evidence="3">
    <location>
        <begin position="83"/>
        <end position="212"/>
    </location>
</feature>
<feature type="region of interest" description="Disordered" evidence="1">
    <location>
        <begin position="953"/>
        <end position="1032"/>
    </location>
</feature>
<gene>
    <name evidence="4" type="ORF">DSM3645_21307</name>
</gene>
<dbReference type="Pfam" id="PF07090">
    <property type="entry name" value="GATase1_like"/>
    <property type="match status" value="1"/>
</dbReference>
<dbReference type="eggNOG" id="COG5426">
    <property type="taxonomic scope" value="Bacteria"/>
</dbReference>
<dbReference type="SUPFAM" id="SSF53300">
    <property type="entry name" value="vWA-like"/>
    <property type="match status" value="2"/>
</dbReference>
<keyword evidence="2" id="KW-1133">Transmembrane helix</keyword>
<dbReference type="HOGENOM" id="CLU_007196_0_0_0"/>
<organism evidence="4 5">
    <name type="scientific">Blastopirellula marina DSM 3645</name>
    <dbReference type="NCBI Taxonomy" id="314230"/>
    <lineage>
        <taxon>Bacteria</taxon>
        <taxon>Pseudomonadati</taxon>
        <taxon>Planctomycetota</taxon>
        <taxon>Planctomycetia</taxon>
        <taxon>Pirellulales</taxon>
        <taxon>Pirellulaceae</taxon>
        <taxon>Blastopirellula</taxon>
    </lineage>
</organism>
<dbReference type="Pfam" id="PF00092">
    <property type="entry name" value="VWA"/>
    <property type="match status" value="1"/>
</dbReference>
<evidence type="ECO:0000313" key="5">
    <source>
        <dbReference type="Proteomes" id="UP000004358"/>
    </source>
</evidence>
<dbReference type="AlphaFoldDB" id="A3ZR58"/>
<dbReference type="RefSeq" id="WP_002652161.1">
    <property type="nucleotide sequence ID" value="NZ_CH672376.1"/>
</dbReference>
<feature type="compositionally biased region" description="Basic and acidic residues" evidence="1">
    <location>
        <begin position="967"/>
        <end position="981"/>
    </location>
</feature>
<dbReference type="eggNOG" id="COG2304">
    <property type="taxonomic scope" value="Bacteria"/>
</dbReference>
<protein>
    <recommendedName>
        <fullName evidence="3">VWFA domain-containing protein</fullName>
    </recommendedName>
</protein>
<name>A3ZR58_9BACT</name>
<dbReference type="STRING" id="314230.DSM3645_21307"/>
<dbReference type="SMART" id="SM00327">
    <property type="entry name" value="VWA"/>
    <property type="match status" value="2"/>
</dbReference>
<dbReference type="EMBL" id="AANZ01000006">
    <property type="protein sequence ID" value="EAQ81151.1"/>
    <property type="molecule type" value="Genomic_DNA"/>
</dbReference>
<dbReference type="PANTHER" id="PTHR37947">
    <property type="entry name" value="BLL2462 PROTEIN"/>
    <property type="match status" value="1"/>
</dbReference>
<sequence length="1032" mass="111817">MQDSSSFNSGAFLGMFSEIRFDNPWFFLLLLLIPLVIELGRKSLSVMTRSRGAAAILLRVFILLLLIAALAETQTLQRHDRMTVIYLLDQSQSIPSDQRQAMVEYVVREVSAHRREEQGDRVGVIVFGDQPAIEFPPTDAPLPPLKRLAALALVETDETNLAGAMQLAQASLQSDSAGRIVIVSDGNQTIGDALPIARSLAASGVGIDVAPIFASPSSAEVIVEKLTTPETARVGQTFQASVVLTNETPEDGQARTAHGKLSLIRKAGVNEVVLAEQDIELPPGKKVFAFENVLNEANFYTYRVRFTPRDQQDDLLTQNNEATSFVNAHGKGRILLIEDWERAGQFDHLIQRMKAHELEVDVQPSNQLFTSMADLQPYDAVILADVPRASGSSGEEITSFSDRQIELLVRNTQQLGCGLLILGGPSSFGAGGWANTKLEEASPVRFTIRDAKVVPVGALMLVLDKSGSMQGEKMQMTQGAALAAIRAMGAADFAGVIGFDSQAQRIVPIRKVDNPGMFVAQVRKLSASGGTNMTPGVALGFRDLQNVDAGVKHMIVLSDGQTEPGNVAQIASDMKKMGMTVSAVAVGSDADQKLMATVARNGGGKFYAVNNPKAIPRIFMREARRVAQPLVKEAPGMSPALYSSHEILQGVDGMPTFDGFVMTTIKDSPLVEVGLVAPIPEKHPENATLLASWQYGLGRTVVFTSDAGARWTNRWTEWEGYDKFFMQMLRYAMRPAGDQADFAVATEEANGKVKVIVTALDTAKEDTNFLTVVGAAVTPGMAAENFSLTQTAPGRYEGSFPARDSGSYFVSIATGPGKPVLRTGVNISYSAEFLRRPTNLHLLEQIAGNVPKGGEPGAVINNATSDASVDARVDTFRRGLSAATSLQQAWPWVLVLAAAAFVGDVAFRRITIGWEWLIAVRRWLGLKLQGDESKDDDRLERLRATKQRASASYQASARFESPELAEPEAKSRVAPSLHEEDSQTLTEEETQLSGGESEGEDYVTRLLKAKRQAREAASETSEHSPDDDDFFS</sequence>
<evidence type="ECO:0000313" key="4">
    <source>
        <dbReference type="EMBL" id="EAQ81151.1"/>
    </source>
</evidence>
<keyword evidence="2" id="KW-0472">Membrane</keyword>
<dbReference type="Pfam" id="PF13519">
    <property type="entry name" value="VWA_2"/>
    <property type="match status" value="1"/>
</dbReference>
<dbReference type="InterPro" id="IPR013783">
    <property type="entry name" value="Ig-like_fold"/>
</dbReference>
<evidence type="ECO:0000259" key="3">
    <source>
        <dbReference type="PROSITE" id="PS50234"/>
    </source>
</evidence>
<proteinExistence type="predicted"/>
<feature type="transmembrane region" description="Helical" evidence="2">
    <location>
        <begin position="52"/>
        <end position="71"/>
    </location>
</feature>
<accession>A3ZR58</accession>
<dbReference type="CDD" id="cd00198">
    <property type="entry name" value="vWFA"/>
    <property type="match status" value="1"/>
</dbReference>
<dbReference type="InterPro" id="IPR036465">
    <property type="entry name" value="vWFA_dom_sf"/>
</dbReference>
<dbReference type="SUPFAM" id="SSF52317">
    <property type="entry name" value="Class I glutamine amidotransferase-like"/>
    <property type="match status" value="1"/>
</dbReference>
<evidence type="ECO:0000256" key="2">
    <source>
        <dbReference type="SAM" id="Phobius"/>
    </source>
</evidence>
<dbReference type="Proteomes" id="UP000004358">
    <property type="component" value="Unassembled WGS sequence"/>
</dbReference>
<dbReference type="PANTHER" id="PTHR37947:SF2">
    <property type="entry name" value="VON WILLEBRAND FACTOR TYPE A"/>
    <property type="match status" value="1"/>
</dbReference>
<dbReference type="InterPro" id="IPR029062">
    <property type="entry name" value="Class_I_gatase-like"/>
</dbReference>
<feature type="compositionally biased region" description="Basic and acidic residues" evidence="1">
    <location>
        <begin position="1012"/>
        <end position="1024"/>
    </location>
</feature>
<dbReference type="PROSITE" id="PS50234">
    <property type="entry name" value="VWFA"/>
    <property type="match status" value="2"/>
</dbReference>